<accession>A0A2P2NRR3</accession>
<protein>
    <submittedName>
        <fullName evidence="1">Uncharacterized protein</fullName>
    </submittedName>
</protein>
<name>A0A2P2NRR3_RHIMU</name>
<dbReference type="AlphaFoldDB" id="A0A2P2NRR3"/>
<dbReference type="EMBL" id="GGEC01064713">
    <property type="protein sequence ID" value="MBX45197.1"/>
    <property type="molecule type" value="Transcribed_RNA"/>
</dbReference>
<reference evidence="1" key="1">
    <citation type="submission" date="2018-02" db="EMBL/GenBank/DDBJ databases">
        <title>Rhizophora mucronata_Transcriptome.</title>
        <authorList>
            <person name="Meera S.P."/>
            <person name="Sreeshan A."/>
            <person name="Augustine A."/>
        </authorList>
    </citation>
    <scope>NUCLEOTIDE SEQUENCE</scope>
    <source>
        <tissue evidence="1">Leaf</tissue>
    </source>
</reference>
<proteinExistence type="predicted"/>
<organism evidence="1">
    <name type="scientific">Rhizophora mucronata</name>
    <name type="common">Asiatic mangrove</name>
    <dbReference type="NCBI Taxonomy" id="61149"/>
    <lineage>
        <taxon>Eukaryota</taxon>
        <taxon>Viridiplantae</taxon>
        <taxon>Streptophyta</taxon>
        <taxon>Embryophyta</taxon>
        <taxon>Tracheophyta</taxon>
        <taxon>Spermatophyta</taxon>
        <taxon>Magnoliopsida</taxon>
        <taxon>eudicotyledons</taxon>
        <taxon>Gunneridae</taxon>
        <taxon>Pentapetalae</taxon>
        <taxon>rosids</taxon>
        <taxon>fabids</taxon>
        <taxon>Malpighiales</taxon>
        <taxon>Rhizophoraceae</taxon>
        <taxon>Rhizophora</taxon>
    </lineage>
</organism>
<evidence type="ECO:0000313" key="1">
    <source>
        <dbReference type="EMBL" id="MBX45197.1"/>
    </source>
</evidence>
<sequence>MKNGEKQYMLIYTNYLLVSTQTTKTASNKCKLLCQEIDQINKRNEIK</sequence>